<keyword evidence="2" id="KW-1185">Reference proteome</keyword>
<sequence>MQSGIIRKEHMGTLIGHVAPGIGFILIGLWHLINTIRGYVESPWNFESRPWFPTKARGKWKYIELYLIMFGSSLSIASELFIGPERHQPLADDWSIPPEHLNNFEHSSISLFFLIYASVALWTSICKIEIPDGLLHVLASLVFSQELLLFHLHSADHMGVEGQYHWLLQIVVFVCLVCTLLEVAFPHSFLLALMRSTAILFQGLWFVQMGLVLWIPAFVPKGCKMHPEDEHNVVRCGDSMSRMRAKALANLQFNWYLAGLLIFTLLLYTFMLQSQKKSTSQYLPADRKDETDFSERENASKHRSHSKNDSQSSMEMEAFCTAVQFGR</sequence>
<evidence type="ECO:0000313" key="1">
    <source>
        <dbReference type="EMBL" id="KAJ7528283.1"/>
    </source>
</evidence>
<comment type="caution">
    <text evidence="1">The sequence shown here is derived from an EMBL/GenBank/DDBJ whole genome shotgun (WGS) entry which is preliminary data.</text>
</comment>
<dbReference type="EMBL" id="CM055107">
    <property type="protein sequence ID" value="KAJ7528283.1"/>
    <property type="molecule type" value="Genomic_DNA"/>
</dbReference>
<gene>
    <name evidence="1" type="ORF">O6H91_16G092800</name>
</gene>
<protein>
    <submittedName>
        <fullName evidence="1">Uncharacterized protein</fullName>
    </submittedName>
</protein>
<organism evidence="1 2">
    <name type="scientific">Diphasiastrum complanatum</name>
    <name type="common">Issler's clubmoss</name>
    <name type="synonym">Lycopodium complanatum</name>
    <dbReference type="NCBI Taxonomy" id="34168"/>
    <lineage>
        <taxon>Eukaryota</taxon>
        <taxon>Viridiplantae</taxon>
        <taxon>Streptophyta</taxon>
        <taxon>Embryophyta</taxon>
        <taxon>Tracheophyta</taxon>
        <taxon>Lycopodiopsida</taxon>
        <taxon>Lycopodiales</taxon>
        <taxon>Lycopodiaceae</taxon>
        <taxon>Lycopodioideae</taxon>
        <taxon>Diphasiastrum</taxon>
    </lineage>
</organism>
<name>A0ACC2BEL9_DIPCM</name>
<dbReference type="Proteomes" id="UP001162992">
    <property type="component" value="Chromosome 16"/>
</dbReference>
<accession>A0ACC2BEL9</accession>
<proteinExistence type="predicted"/>
<reference evidence="2" key="1">
    <citation type="journal article" date="2024" name="Proc. Natl. Acad. Sci. U.S.A.">
        <title>Extraordinary preservation of gene collinearity over three hundred million years revealed in homosporous lycophytes.</title>
        <authorList>
            <person name="Li C."/>
            <person name="Wickell D."/>
            <person name="Kuo L.Y."/>
            <person name="Chen X."/>
            <person name="Nie B."/>
            <person name="Liao X."/>
            <person name="Peng D."/>
            <person name="Ji J."/>
            <person name="Jenkins J."/>
            <person name="Williams M."/>
            <person name="Shu S."/>
            <person name="Plott C."/>
            <person name="Barry K."/>
            <person name="Rajasekar S."/>
            <person name="Grimwood J."/>
            <person name="Han X."/>
            <person name="Sun S."/>
            <person name="Hou Z."/>
            <person name="He W."/>
            <person name="Dai G."/>
            <person name="Sun C."/>
            <person name="Schmutz J."/>
            <person name="Leebens-Mack J.H."/>
            <person name="Li F.W."/>
            <person name="Wang L."/>
        </authorList>
    </citation>
    <scope>NUCLEOTIDE SEQUENCE [LARGE SCALE GENOMIC DNA]</scope>
    <source>
        <strain evidence="2">cv. PW_Plant_1</strain>
    </source>
</reference>
<evidence type="ECO:0000313" key="2">
    <source>
        <dbReference type="Proteomes" id="UP001162992"/>
    </source>
</evidence>